<dbReference type="InterPro" id="IPR029055">
    <property type="entry name" value="Ntn_hydrolases_N"/>
</dbReference>
<dbReference type="HOGENOM" id="CLU_014813_3_1_3"/>
<proteinExistence type="predicted"/>
<dbReference type="InterPro" id="IPR052896">
    <property type="entry name" value="GGT-like_enzyme"/>
</dbReference>
<evidence type="ECO:0000313" key="1">
    <source>
        <dbReference type="EMBL" id="ADN14458.1"/>
    </source>
</evidence>
<evidence type="ECO:0000313" key="2">
    <source>
        <dbReference type="Proteomes" id="UP000008206"/>
    </source>
</evidence>
<protein>
    <submittedName>
        <fullName evidence="1">Gamma-glutamyltransferase</fullName>
        <ecNumber evidence="1">2.3.2.2</ecNumber>
    </submittedName>
</protein>
<dbReference type="Gene3D" id="1.10.246.130">
    <property type="match status" value="1"/>
</dbReference>
<dbReference type="RefSeq" id="WP_013322563.1">
    <property type="nucleotide sequence ID" value="NC_014501.1"/>
</dbReference>
<keyword evidence="2" id="KW-1185">Reference proteome</keyword>
<dbReference type="EC" id="2.3.2.2" evidence="1"/>
<dbReference type="EMBL" id="CP002198">
    <property type="protein sequence ID" value="ADN14458.1"/>
    <property type="molecule type" value="Genomic_DNA"/>
</dbReference>
<accession>E0UGX7</accession>
<dbReference type="PANTHER" id="PTHR43881">
    <property type="entry name" value="GAMMA-GLUTAMYLTRANSPEPTIDASE (AFU_ORTHOLOGUE AFUA_4G13580)"/>
    <property type="match status" value="1"/>
</dbReference>
<name>E0UGX7_GLOV7</name>
<dbReference type="MEROPS" id="T03.025"/>
<dbReference type="Pfam" id="PF01019">
    <property type="entry name" value="G_glu_transpept"/>
    <property type="match status" value="1"/>
</dbReference>
<dbReference type="AlphaFoldDB" id="E0UGX7"/>
<dbReference type="GO" id="GO:0103068">
    <property type="term" value="F:leukotriene C4 gamma-glutamyl transferase activity"/>
    <property type="evidence" value="ECO:0007669"/>
    <property type="project" value="UniProtKB-EC"/>
</dbReference>
<sequence length="530" mass="58441">MNFDLNYYPYPSQRRLILGKRCAVATSQHLATLAGMEMFSKGGNAIDAAIASAIALTVVEPTSNALGSDAFAMVWDGKLHGLNASGKSPKNLPLDAFAELDMMPTLGWLSVTVPGAVSAWSSLSKRWGKLPFEELFIPAIRYAEEGFPVSSITAQAWKRSESIYLPLISPEFESFKRVFFPHNRAPETGEIWANPDQGKTLREIAATEGESFYRGKLAAEITSFAEATGGYLSREDLASHQPIWIDPISTEYRHLQVWELPPNGQGIAALIALDILEGFEMKKYTRDSVESFHRQIEAMKLSFADVYRHVADPEHMKLTVHQLLDKTYARERRQLITERAIPLAASGLPKGGTVYLCAADQDLMVSFIQSNYEGFGSGLVIPGTGIALHNRAAGFTLEPEHPNRITAFKRPFHTIIPAFLTQEGEPLGPFGVMGAPMQPQGHLQMVVNLTDYQMNPQTALDAPRWRFLEGNNVLLERGVPPEVVAELAQRGHQVEIAPEFMFGKGQMILRHQGILVAASEPRADGLALAM</sequence>
<dbReference type="Proteomes" id="UP000008206">
    <property type="component" value="Chromosome"/>
</dbReference>
<dbReference type="OrthoDB" id="9781342at2"/>
<dbReference type="eggNOG" id="COG0405">
    <property type="taxonomic scope" value="Bacteria"/>
</dbReference>
<keyword evidence="1" id="KW-0808">Transferase</keyword>
<dbReference type="InterPro" id="IPR043138">
    <property type="entry name" value="GGT_lsub"/>
</dbReference>
<dbReference type="Gene3D" id="3.60.20.40">
    <property type="match status" value="1"/>
</dbReference>
<reference evidence="2" key="1">
    <citation type="journal article" date="2011" name="MBio">
        <title>Novel metabolic attributes of the genus Cyanothece, comprising a group of unicellular nitrogen-fixing Cyanobacteria.</title>
        <authorList>
            <person name="Bandyopadhyay A."/>
            <person name="Elvitigala T."/>
            <person name="Welsh E."/>
            <person name="Stockel J."/>
            <person name="Liberton M."/>
            <person name="Min H."/>
            <person name="Sherman L.A."/>
            <person name="Pakrasi H.B."/>
        </authorList>
    </citation>
    <scope>NUCLEOTIDE SEQUENCE [LARGE SCALE GENOMIC DNA]</scope>
    <source>
        <strain evidence="2">PCC 7822</strain>
    </source>
</reference>
<gene>
    <name evidence="1" type="ordered locus">Cyan7822_2486</name>
</gene>
<organism evidence="1 2">
    <name type="scientific">Gloeothece verrucosa (strain PCC 7822)</name>
    <name type="common">Cyanothece sp. (strain PCC 7822)</name>
    <dbReference type="NCBI Taxonomy" id="497965"/>
    <lineage>
        <taxon>Bacteria</taxon>
        <taxon>Bacillati</taxon>
        <taxon>Cyanobacteriota</taxon>
        <taxon>Cyanophyceae</taxon>
        <taxon>Oscillatoriophycideae</taxon>
        <taxon>Chroococcales</taxon>
        <taxon>Aphanothecaceae</taxon>
        <taxon>Gloeothece</taxon>
        <taxon>Gloeothece verrucosa</taxon>
    </lineage>
</organism>
<dbReference type="KEGG" id="cyj:Cyan7822_2486"/>
<dbReference type="SUPFAM" id="SSF56235">
    <property type="entry name" value="N-terminal nucleophile aminohydrolases (Ntn hydrolases)"/>
    <property type="match status" value="1"/>
</dbReference>
<dbReference type="PANTHER" id="PTHR43881:SF1">
    <property type="entry name" value="GAMMA-GLUTAMYLTRANSPEPTIDASE (AFU_ORTHOLOGUE AFUA_4G13580)"/>
    <property type="match status" value="1"/>
</dbReference>
<keyword evidence="1" id="KW-0012">Acyltransferase</keyword>
<dbReference type="InterPro" id="IPR043137">
    <property type="entry name" value="GGT_ssub_C"/>
</dbReference>
<dbReference type="PRINTS" id="PR01210">
    <property type="entry name" value="GGTRANSPTASE"/>
</dbReference>
<dbReference type="STRING" id="497965.Cyan7822_2486"/>